<feature type="binding site" evidence="9">
    <location>
        <position position="282"/>
    </location>
    <ligand>
        <name>K(+)</name>
        <dbReference type="ChEBI" id="CHEBI:29103"/>
    </ligand>
</feature>
<feature type="binding site" evidence="9">
    <location>
        <position position="291"/>
    </location>
    <ligand>
        <name>K(+)</name>
        <dbReference type="ChEBI" id="CHEBI:29103"/>
    </ligand>
</feature>
<evidence type="ECO:0000256" key="5">
    <source>
        <dbReference type="ARBA" id="ARBA00022840"/>
    </source>
</evidence>
<evidence type="ECO:0000256" key="2">
    <source>
        <dbReference type="ARBA" id="ARBA00022723"/>
    </source>
</evidence>
<comment type="catalytic activity">
    <reaction evidence="9">
        <text>D-ribose + ATP = D-ribose 5-phosphate + ADP + H(+)</text>
        <dbReference type="Rhea" id="RHEA:13697"/>
        <dbReference type="ChEBI" id="CHEBI:15378"/>
        <dbReference type="ChEBI" id="CHEBI:30616"/>
        <dbReference type="ChEBI" id="CHEBI:47013"/>
        <dbReference type="ChEBI" id="CHEBI:78346"/>
        <dbReference type="ChEBI" id="CHEBI:456216"/>
        <dbReference type="EC" id="2.7.1.15"/>
    </reaction>
</comment>
<evidence type="ECO:0000259" key="11">
    <source>
        <dbReference type="Pfam" id="PF00294"/>
    </source>
</evidence>
<dbReference type="CDD" id="cd01174">
    <property type="entry name" value="ribokinase"/>
    <property type="match status" value="1"/>
</dbReference>
<dbReference type="Proteomes" id="UP001597180">
    <property type="component" value="Unassembled WGS sequence"/>
</dbReference>
<comment type="similarity">
    <text evidence="9">Belongs to the carbohydrate kinase PfkB family. Ribokinase subfamily.</text>
</comment>
<comment type="function">
    <text evidence="9">Catalyzes the phosphorylation of ribose at O-5 in a reaction requiring ATP and magnesium. The resulting D-ribose-5-phosphate can then be used either for sythesis of nucleotides, histidine, and tryptophan, or as a component of the pentose phosphate pathway.</text>
</comment>
<feature type="binding site" evidence="9">
    <location>
        <position position="285"/>
    </location>
    <ligand>
        <name>K(+)</name>
        <dbReference type="ChEBI" id="CHEBI:29103"/>
    </ligand>
</feature>
<feature type="domain" description="Carbohydrate kinase PfkB" evidence="11">
    <location>
        <begin position="1"/>
        <end position="294"/>
    </location>
</feature>
<keyword evidence="5 9" id="KW-0067">ATP-binding</keyword>
<dbReference type="InterPro" id="IPR002139">
    <property type="entry name" value="Ribo/fructo_kinase"/>
</dbReference>
<comment type="pathway">
    <text evidence="9">Carbohydrate metabolism; D-ribose degradation; D-ribose 5-phosphate from beta-D-ribopyranose: step 2/2.</text>
</comment>
<feature type="binding site" evidence="9">
    <location>
        <begin position="11"/>
        <end position="13"/>
    </location>
    <ligand>
        <name>substrate</name>
    </ligand>
</feature>
<dbReference type="Gene3D" id="3.40.1190.20">
    <property type="match status" value="1"/>
</dbReference>
<feature type="binding site" evidence="9">
    <location>
        <position position="246"/>
    </location>
    <ligand>
        <name>K(+)</name>
        <dbReference type="ChEBI" id="CHEBI:29103"/>
    </ligand>
</feature>
<keyword evidence="2 9" id="KW-0479">Metal-binding</keyword>
<comment type="caution">
    <text evidence="12">The sequence shown here is derived from an EMBL/GenBank/DDBJ whole genome shotgun (WGS) entry which is preliminary data.</text>
</comment>
<keyword evidence="13" id="KW-1185">Reference proteome</keyword>
<evidence type="ECO:0000256" key="6">
    <source>
        <dbReference type="ARBA" id="ARBA00022842"/>
    </source>
</evidence>
<evidence type="ECO:0000256" key="10">
    <source>
        <dbReference type="NCBIfam" id="TIGR02152"/>
    </source>
</evidence>
<organism evidence="12 13">
    <name type="scientific">Paenibacillus vulneris</name>
    <dbReference type="NCBI Taxonomy" id="1133364"/>
    <lineage>
        <taxon>Bacteria</taxon>
        <taxon>Bacillati</taxon>
        <taxon>Bacillota</taxon>
        <taxon>Bacilli</taxon>
        <taxon>Bacillales</taxon>
        <taxon>Paenibacillaceae</taxon>
        <taxon>Paenibacillus</taxon>
    </lineage>
</organism>
<protein>
    <recommendedName>
        <fullName evidence="9 10">Ribokinase</fullName>
        <shortName evidence="9">RK</shortName>
        <ecNumber evidence="9 10">2.7.1.15</ecNumber>
    </recommendedName>
</protein>
<dbReference type="InterPro" id="IPR011877">
    <property type="entry name" value="Ribokinase"/>
</dbReference>
<dbReference type="SUPFAM" id="SSF53613">
    <property type="entry name" value="Ribokinase-like"/>
    <property type="match status" value="1"/>
</dbReference>
<keyword evidence="1 9" id="KW-0808">Transferase</keyword>
<dbReference type="EMBL" id="JBHTLU010000036">
    <property type="protein sequence ID" value="MFD1223739.1"/>
    <property type="molecule type" value="Genomic_DNA"/>
</dbReference>
<evidence type="ECO:0000256" key="7">
    <source>
        <dbReference type="ARBA" id="ARBA00022958"/>
    </source>
</evidence>
<feature type="binding site" evidence="9">
    <location>
        <position position="252"/>
    </location>
    <ligand>
        <name>substrate</name>
    </ligand>
</feature>
<accession>A0ABW3UTT3</accession>
<comment type="caution">
    <text evidence="9">Lacks conserved residue(s) required for the propagation of feature annotation.</text>
</comment>
<dbReference type="PANTHER" id="PTHR10584">
    <property type="entry name" value="SUGAR KINASE"/>
    <property type="match status" value="1"/>
</dbReference>
<dbReference type="PANTHER" id="PTHR10584:SF166">
    <property type="entry name" value="RIBOKINASE"/>
    <property type="match status" value="1"/>
</dbReference>
<feature type="active site" description="Proton acceptor" evidence="9">
    <location>
        <position position="252"/>
    </location>
</feature>
<keyword evidence="9" id="KW-0963">Cytoplasm</keyword>
<keyword evidence="3 9" id="KW-0547">Nucleotide-binding</keyword>
<keyword evidence="6 9" id="KW-0460">Magnesium</keyword>
<feature type="binding site" evidence="9">
    <location>
        <position position="183"/>
    </location>
    <ligand>
        <name>ATP</name>
        <dbReference type="ChEBI" id="CHEBI:30616"/>
    </ligand>
</feature>
<evidence type="ECO:0000256" key="8">
    <source>
        <dbReference type="ARBA" id="ARBA00023277"/>
    </source>
</evidence>
<evidence type="ECO:0000256" key="9">
    <source>
        <dbReference type="HAMAP-Rule" id="MF_01987"/>
    </source>
</evidence>
<dbReference type="HAMAP" id="MF_01987">
    <property type="entry name" value="Ribokinase"/>
    <property type="match status" value="1"/>
</dbReference>
<proteinExistence type="inferred from homology"/>
<feature type="binding site" evidence="9">
    <location>
        <begin position="219"/>
        <end position="224"/>
    </location>
    <ligand>
        <name>ATP</name>
        <dbReference type="ChEBI" id="CHEBI:30616"/>
    </ligand>
</feature>
<comment type="cofactor">
    <cofactor evidence="9">
        <name>Mg(2+)</name>
        <dbReference type="ChEBI" id="CHEBI:18420"/>
    </cofactor>
    <text evidence="9">Requires a divalent cation, most likely magnesium in vivo, as an electrophilic catalyst to aid phosphoryl group transfer. It is the chelate of the metal and the nucleotide that is the actual substrate.</text>
</comment>
<gene>
    <name evidence="9 12" type="primary">rbsK</name>
    <name evidence="12" type="ORF">ACFQ4B_26815</name>
</gene>
<dbReference type="InterPro" id="IPR029056">
    <property type="entry name" value="Ribokinase-like"/>
</dbReference>
<evidence type="ECO:0000313" key="13">
    <source>
        <dbReference type="Proteomes" id="UP001597180"/>
    </source>
</evidence>
<dbReference type="NCBIfam" id="TIGR02152">
    <property type="entry name" value="D_ribokin_bact"/>
    <property type="match status" value="1"/>
</dbReference>
<keyword evidence="4 9" id="KW-0418">Kinase</keyword>
<reference evidence="13" key="1">
    <citation type="journal article" date="2019" name="Int. J. Syst. Evol. Microbiol.">
        <title>The Global Catalogue of Microorganisms (GCM) 10K type strain sequencing project: providing services to taxonomists for standard genome sequencing and annotation.</title>
        <authorList>
            <consortium name="The Broad Institute Genomics Platform"/>
            <consortium name="The Broad Institute Genome Sequencing Center for Infectious Disease"/>
            <person name="Wu L."/>
            <person name="Ma J."/>
        </authorList>
    </citation>
    <scope>NUCLEOTIDE SEQUENCE [LARGE SCALE GENOMIC DNA]</scope>
    <source>
        <strain evidence="13">CCUG 53270</strain>
    </source>
</reference>
<keyword evidence="7 9" id="KW-0630">Potassium</keyword>
<comment type="subunit">
    <text evidence="9">Homodimer.</text>
</comment>
<dbReference type="GO" id="GO:0004747">
    <property type="term" value="F:ribokinase activity"/>
    <property type="evidence" value="ECO:0007669"/>
    <property type="project" value="UniProtKB-EC"/>
</dbReference>
<keyword evidence="8 9" id="KW-0119">Carbohydrate metabolism</keyword>
<evidence type="ECO:0000256" key="1">
    <source>
        <dbReference type="ARBA" id="ARBA00022679"/>
    </source>
</evidence>
<feature type="binding site" evidence="9">
    <location>
        <position position="287"/>
    </location>
    <ligand>
        <name>K(+)</name>
        <dbReference type="ChEBI" id="CHEBI:29103"/>
    </ligand>
</feature>
<evidence type="ECO:0000313" key="12">
    <source>
        <dbReference type="EMBL" id="MFD1223739.1"/>
    </source>
</evidence>
<feature type="binding site" evidence="9">
    <location>
        <position position="139"/>
    </location>
    <ligand>
        <name>substrate</name>
    </ligand>
</feature>
<evidence type="ECO:0000256" key="3">
    <source>
        <dbReference type="ARBA" id="ARBA00022741"/>
    </source>
</evidence>
<evidence type="ECO:0000256" key="4">
    <source>
        <dbReference type="ARBA" id="ARBA00022777"/>
    </source>
</evidence>
<name>A0ABW3UTT3_9BACL</name>
<sequence length="307" mass="32344">MTKLLVVGSVNMDIVTHVTKLPVPGETVKGLSTDYFPGGKGANQAVAASMAGAEVTFAGAVGEDAYGPRLIESLQSKGVRTENILRKPTGSGIAYINVDNSGENHIILSEGANGQFSADDLLRGSRCFEGVRGLLLQNEIPWETTVQALKLARSHGVFTCYNPAPVAPVPSEVWPLIDLVVVNESEAEQLTGIHVEQPDSYKQAVEALLAQGAQSVLLTLGEKGCIFADRQGKEVKQSAFRVKAVDTTAAGDTFIGSFMAAYLSGQALEDSLQFASAASAIAVSRAGAQASIPSREEIEAFLQAQHL</sequence>
<feature type="binding site" evidence="9">
    <location>
        <begin position="39"/>
        <end position="43"/>
    </location>
    <ligand>
        <name>substrate</name>
    </ligand>
</feature>
<dbReference type="PRINTS" id="PR00990">
    <property type="entry name" value="RIBOKINASE"/>
</dbReference>
<comment type="activity regulation">
    <text evidence="9">Activated by a monovalent cation that binds near, but not in, the active site. The most likely occupant of the site in vivo is potassium. Ion binding induces a conformational change that may alter substrate affinity.</text>
</comment>
<feature type="binding site" evidence="9">
    <location>
        <position position="248"/>
    </location>
    <ligand>
        <name>K(+)</name>
        <dbReference type="ChEBI" id="CHEBI:29103"/>
    </ligand>
</feature>
<comment type="subcellular location">
    <subcellularLocation>
        <location evidence="9">Cytoplasm</location>
    </subcellularLocation>
</comment>
<dbReference type="InterPro" id="IPR011611">
    <property type="entry name" value="PfkB_dom"/>
</dbReference>
<feature type="binding site" evidence="9">
    <location>
        <begin position="251"/>
        <end position="252"/>
    </location>
    <ligand>
        <name>ATP</name>
        <dbReference type="ChEBI" id="CHEBI:30616"/>
    </ligand>
</feature>
<dbReference type="Pfam" id="PF00294">
    <property type="entry name" value="PfkB"/>
    <property type="match status" value="1"/>
</dbReference>
<dbReference type="RefSeq" id="WP_345587840.1">
    <property type="nucleotide sequence ID" value="NZ_BAABJG010000014.1"/>
</dbReference>
<dbReference type="EC" id="2.7.1.15" evidence="9 10"/>